<feature type="compositionally biased region" description="Basic and acidic residues" evidence="1">
    <location>
        <begin position="1"/>
        <end position="14"/>
    </location>
</feature>
<dbReference type="Gene3D" id="1.20.5.1160">
    <property type="entry name" value="Vasodilator-stimulated phosphoprotein"/>
    <property type="match status" value="1"/>
</dbReference>
<feature type="compositionally biased region" description="Basic residues" evidence="1">
    <location>
        <begin position="15"/>
        <end position="33"/>
    </location>
</feature>
<evidence type="ECO:0000313" key="3">
    <source>
        <dbReference type="Proteomes" id="UP000054567"/>
    </source>
</evidence>
<reference evidence="3" key="3">
    <citation type="journal article" date="2010" name="Genome Res.">
        <title>Population genomic sequencing of Coccidioides fungi reveals recent hybridization and transposon control.</title>
        <authorList>
            <person name="Neafsey D.E."/>
            <person name="Barker B.M."/>
            <person name="Sharpton T.J."/>
            <person name="Stajich J.E."/>
            <person name="Park D.J."/>
            <person name="Whiston E."/>
            <person name="Hung C.-Y."/>
            <person name="McMahan C."/>
            <person name="White J."/>
            <person name="Sykes S."/>
            <person name="Heiman D."/>
            <person name="Young S."/>
            <person name="Zeng Q."/>
            <person name="Abouelleil A."/>
            <person name="Aftuck L."/>
            <person name="Bessette D."/>
            <person name="Brown A."/>
            <person name="FitzGerald M."/>
            <person name="Lui A."/>
            <person name="Macdonald J.P."/>
            <person name="Priest M."/>
            <person name="Orbach M.J."/>
            <person name="Galgiani J.N."/>
            <person name="Kirkland T.N."/>
            <person name="Cole G.T."/>
            <person name="Birren B.W."/>
            <person name="Henn M.R."/>
            <person name="Taylor J.W."/>
            <person name="Rounsley S.D."/>
        </authorList>
    </citation>
    <scope>NUCLEOTIDE SEQUENCE [LARGE SCALE GENOMIC DNA]</scope>
    <source>
        <strain evidence="3">RMSCC 3488</strain>
    </source>
</reference>
<feature type="compositionally biased region" description="Low complexity" evidence="1">
    <location>
        <begin position="129"/>
        <end position="142"/>
    </location>
</feature>
<evidence type="ECO:0000313" key="2">
    <source>
        <dbReference type="EMBL" id="KMM66438.1"/>
    </source>
</evidence>
<accession>A0A0J6F8C6</accession>
<dbReference type="PANTHER" id="PTHR23159:SF31">
    <property type="entry name" value="CENTROSOME-ASSOCIATED PROTEIN CEP250 ISOFORM X1"/>
    <property type="match status" value="1"/>
</dbReference>
<feature type="compositionally biased region" description="Acidic residues" evidence="1">
    <location>
        <begin position="452"/>
        <end position="462"/>
    </location>
</feature>
<dbReference type="OrthoDB" id="5413982at2759"/>
<organism evidence="2 3">
    <name type="scientific">Coccidioides posadasii RMSCC 3488</name>
    <dbReference type="NCBI Taxonomy" id="454284"/>
    <lineage>
        <taxon>Eukaryota</taxon>
        <taxon>Fungi</taxon>
        <taxon>Dikarya</taxon>
        <taxon>Ascomycota</taxon>
        <taxon>Pezizomycotina</taxon>
        <taxon>Eurotiomycetes</taxon>
        <taxon>Eurotiomycetidae</taxon>
        <taxon>Onygenales</taxon>
        <taxon>Onygenaceae</taxon>
        <taxon>Coccidioides</taxon>
    </lineage>
</organism>
<proteinExistence type="predicted"/>
<feature type="region of interest" description="Disordered" evidence="1">
    <location>
        <begin position="434"/>
        <end position="462"/>
    </location>
</feature>
<feature type="compositionally biased region" description="Acidic residues" evidence="1">
    <location>
        <begin position="55"/>
        <end position="68"/>
    </location>
</feature>
<evidence type="ECO:0000256" key="1">
    <source>
        <dbReference type="SAM" id="MobiDB-lite"/>
    </source>
</evidence>
<protein>
    <recommendedName>
        <fullName evidence="4">M protein repeat protein</fullName>
    </recommendedName>
</protein>
<reference evidence="2 3" key="1">
    <citation type="submission" date="2007-06" db="EMBL/GenBank/DDBJ databases">
        <title>The Genome Sequence of Coccidioides posadasii RMSCC_3488.</title>
        <authorList>
            <consortium name="Coccidioides Genome Resources Consortium"/>
            <consortium name="The Broad Institute Genome Sequencing Platform"/>
            <person name="Henn M.R."/>
            <person name="Sykes S."/>
            <person name="Young S."/>
            <person name="Jaffe D."/>
            <person name="Berlin A."/>
            <person name="Alvarez P."/>
            <person name="Butler J."/>
            <person name="Gnerre S."/>
            <person name="Grabherr M."/>
            <person name="Mauceli E."/>
            <person name="Brockman W."/>
            <person name="Kodira C."/>
            <person name="Alvarado L."/>
            <person name="Zeng Q."/>
            <person name="Crawford M."/>
            <person name="Antoine C."/>
            <person name="Devon K."/>
            <person name="Galgiani J."/>
            <person name="Orsborn K."/>
            <person name="Lewis M.L."/>
            <person name="Nusbaum C."/>
            <person name="Galagan J."/>
            <person name="Birren B."/>
        </authorList>
    </citation>
    <scope>NUCLEOTIDE SEQUENCE [LARGE SCALE GENOMIC DNA]</scope>
    <source>
        <strain evidence="2 3">RMSCC 3488</strain>
    </source>
</reference>
<name>A0A0J6F8C6_COCPO</name>
<feature type="compositionally biased region" description="Polar residues" evidence="1">
    <location>
        <begin position="273"/>
        <end position="283"/>
    </location>
</feature>
<feature type="compositionally biased region" description="Basic and acidic residues" evidence="1">
    <location>
        <begin position="434"/>
        <end position="448"/>
    </location>
</feature>
<dbReference type="Proteomes" id="UP000054567">
    <property type="component" value="Unassembled WGS sequence"/>
</dbReference>
<dbReference type="EMBL" id="DS268109">
    <property type="protein sequence ID" value="KMM66438.1"/>
    <property type="molecule type" value="Genomic_DNA"/>
</dbReference>
<gene>
    <name evidence="2" type="ORF">CPAG_02777</name>
</gene>
<dbReference type="AlphaFoldDB" id="A0A0J6F8C6"/>
<feature type="region of interest" description="Disordered" evidence="1">
    <location>
        <begin position="1"/>
        <end position="174"/>
    </location>
</feature>
<feature type="compositionally biased region" description="Basic and acidic residues" evidence="1">
    <location>
        <begin position="70"/>
        <end position="85"/>
    </location>
</feature>
<dbReference type="VEuPathDB" id="FungiDB:CPAG_02777"/>
<feature type="region of interest" description="Disordered" evidence="1">
    <location>
        <begin position="245"/>
        <end position="283"/>
    </location>
</feature>
<feature type="compositionally biased region" description="Polar residues" evidence="1">
    <location>
        <begin position="143"/>
        <end position="152"/>
    </location>
</feature>
<reference evidence="3" key="2">
    <citation type="journal article" date="2009" name="Genome Res.">
        <title>Comparative genomic analyses of the human fungal pathogens Coccidioides and their relatives.</title>
        <authorList>
            <person name="Sharpton T.J."/>
            <person name="Stajich J.E."/>
            <person name="Rounsley S.D."/>
            <person name="Gardner M.J."/>
            <person name="Wortman J.R."/>
            <person name="Jordar V.S."/>
            <person name="Maiti R."/>
            <person name="Kodira C.D."/>
            <person name="Neafsey D.E."/>
            <person name="Zeng Q."/>
            <person name="Hung C.-Y."/>
            <person name="McMahan C."/>
            <person name="Muszewska A."/>
            <person name="Grynberg M."/>
            <person name="Mandel M.A."/>
            <person name="Kellner E.M."/>
            <person name="Barker B.M."/>
            <person name="Galgiani J.N."/>
            <person name="Orbach M.J."/>
            <person name="Kirkland T.N."/>
            <person name="Cole G.T."/>
            <person name="Henn M.R."/>
            <person name="Birren B.W."/>
            <person name="Taylor J.W."/>
        </authorList>
    </citation>
    <scope>NUCLEOTIDE SEQUENCE [LARGE SCALE GENOMIC DNA]</scope>
    <source>
        <strain evidence="3">RMSCC 3488</strain>
    </source>
</reference>
<feature type="compositionally biased region" description="Polar residues" evidence="1">
    <location>
        <begin position="245"/>
        <end position="264"/>
    </location>
</feature>
<feature type="region of interest" description="Disordered" evidence="1">
    <location>
        <begin position="502"/>
        <end position="544"/>
    </location>
</feature>
<dbReference type="PANTHER" id="PTHR23159">
    <property type="entry name" value="CENTROSOMAL PROTEIN 2"/>
    <property type="match status" value="1"/>
</dbReference>
<sequence length="651" mass="72779">MADADEKAKAEKLAAARKRVAQLQKKKGKKSGKKEKPAGGPSKEPELAEPAPVPDEADAPPEAPEQEPEPVTKDDESEKAQERSTESFPDAPNETPEANASEKAEGGQDDIVPSLESRHRRQPSLSIQSKMRSSSFRNSSISQTGLTPTGSGVKSPPLPPLSPDGNTAPELFRKQALRLEELERENKRLEQELETADARWKKSEEQLEDLREANTETVELKERLVTAEKKAEYVEKLKAEITALQRQNSHLQTKSHRSSNSVTVSGKPESPPSELQSQLESKSATIEAMELEISNLRAQLASQTEKASTIETQLSSLKDELSSVRAALDKEEKEHANTKSRMDRMIEKSVSEGVTQASTQTLISNLKDELEQVNSAKAEAENRTATMEKKLEALGNLHKESEIRHQARLRERDKFEKDVLTLRRKLVTIENENSRLKEERERTRKREVVSTGDDEALDDLENEEQARLERTIRELEGEIFDLRRGIWKERKRELTADHGSDVDVAETLSNPGGTFDDVDLIGGPSGPEHSRRRSTAANKPRQHSSFATVLSSGIAAFTGTAHPHRPGSSGLRRSLELLSEKDREEFLEDDGMFDEDAFARAQEEEETKKRAEWEREVKNKLKGWKGWRLDLVDCRYGAQGAGVGLGEIFEV</sequence>
<evidence type="ECO:0008006" key="4">
    <source>
        <dbReference type="Google" id="ProtNLM"/>
    </source>
</evidence>